<dbReference type="EMBL" id="JBHSQO010000003">
    <property type="protein sequence ID" value="MFC6088608.1"/>
    <property type="molecule type" value="Genomic_DNA"/>
</dbReference>
<comment type="caution">
    <text evidence="2">The sequence shown here is derived from an EMBL/GenBank/DDBJ whole genome shotgun (WGS) entry which is preliminary data.</text>
</comment>
<reference evidence="3" key="1">
    <citation type="journal article" date="2019" name="Int. J. Syst. Evol. Microbiol.">
        <title>The Global Catalogue of Microorganisms (GCM) 10K type strain sequencing project: providing services to taxonomists for standard genome sequencing and annotation.</title>
        <authorList>
            <consortium name="The Broad Institute Genomics Platform"/>
            <consortium name="The Broad Institute Genome Sequencing Center for Infectious Disease"/>
            <person name="Wu L."/>
            <person name="Ma J."/>
        </authorList>
    </citation>
    <scope>NUCLEOTIDE SEQUENCE [LARGE SCALE GENOMIC DNA]</scope>
    <source>
        <strain evidence="3">CGMCC 4.7246</strain>
    </source>
</reference>
<sequence>MEEDRLVVRFVSEDGNSDSKDFDFTTLRVHRELQEAFAAAFAYRTGPSSPLRSIGSARHTWSVLTSFAEYLDGLLRPPQSARELAETHVRGWVEQRSRIATALKELGTLKLSLRKVPGISPEFAAAMTRSHRRAKSEPMISYSRDEFRRILTAARFDVRRAAGRIRANRELLARWRSGELGPEHDRHEWRLGRLLDHMDRHADIPRYANGGHQQAWVEKLGTVGEHVTRLHLGARDIAAFAVLLTGLTGENPSTITKAPAAHHRPDGYSGEIASAIVELDKPRRQSRRHMDVALTELPDWAGVPADREPSSENGDDLHSAFGVYMLLHDLAGPARDLLNSPNLFAWWALRSGRGAAPGPRTKVSSGHIKDWAQNHDLPSDRRRKTRMQEKPGTEDESTQLTVTLNLLRHSFLELNQKPVAHSTKTLANNYLLRERGNLTEYQQVVADVLEKEVKKAQTRSALPMLSTAEVEQARVDPAEIAERYGLDAATLKRMLDGDLDTVVAACSDNTNSPHSPPGTPCRASFMLCLSCPCARALPHHLPVQVAVHDAVQAKQDSMAPLRWAERFALPHTQLADLLDSAGPAAVTDARKSITADQNEIVERFLNRELDLS</sequence>
<gene>
    <name evidence="2" type="ORF">ACFP3R_04940</name>
</gene>
<proteinExistence type="predicted"/>
<evidence type="ECO:0000313" key="3">
    <source>
        <dbReference type="Proteomes" id="UP001596220"/>
    </source>
</evidence>
<evidence type="ECO:0000313" key="2">
    <source>
        <dbReference type="EMBL" id="MFC6088608.1"/>
    </source>
</evidence>
<name>A0ABW1P0H0_9PSEU</name>
<dbReference type="RefSeq" id="WP_380633245.1">
    <property type="nucleotide sequence ID" value="NZ_JBHSQO010000003.1"/>
</dbReference>
<evidence type="ECO:0000256" key="1">
    <source>
        <dbReference type="SAM" id="MobiDB-lite"/>
    </source>
</evidence>
<organism evidence="2 3">
    <name type="scientific">Saccharothrix lopnurensis</name>
    <dbReference type="NCBI Taxonomy" id="1670621"/>
    <lineage>
        <taxon>Bacteria</taxon>
        <taxon>Bacillati</taxon>
        <taxon>Actinomycetota</taxon>
        <taxon>Actinomycetes</taxon>
        <taxon>Pseudonocardiales</taxon>
        <taxon>Pseudonocardiaceae</taxon>
        <taxon>Saccharothrix</taxon>
    </lineage>
</organism>
<dbReference type="Proteomes" id="UP001596220">
    <property type="component" value="Unassembled WGS sequence"/>
</dbReference>
<protein>
    <submittedName>
        <fullName evidence="2">Uncharacterized protein</fullName>
    </submittedName>
</protein>
<keyword evidence="3" id="KW-1185">Reference proteome</keyword>
<accession>A0ABW1P0H0</accession>
<feature type="region of interest" description="Disordered" evidence="1">
    <location>
        <begin position="354"/>
        <end position="398"/>
    </location>
</feature>
<feature type="compositionally biased region" description="Basic and acidic residues" evidence="1">
    <location>
        <begin position="367"/>
        <end position="393"/>
    </location>
</feature>